<name>A0A0B7ATC4_9EUPU</name>
<evidence type="ECO:0000256" key="1">
    <source>
        <dbReference type="SAM" id="MobiDB-lite"/>
    </source>
</evidence>
<feature type="region of interest" description="Disordered" evidence="1">
    <location>
        <begin position="1"/>
        <end position="82"/>
    </location>
</feature>
<dbReference type="AlphaFoldDB" id="A0A0B7ATC4"/>
<gene>
    <name evidence="2" type="primary">ORF135485</name>
</gene>
<evidence type="ECO:0000313" key="2">
    <source>
        <dbReference type="EMBL" id="CEK83155.1"/>
    </source>
</evidence>
<accession>A0A0B7ATC4</accession>
<proteinExistence type="predicted"/>
<organism evidence="2">
    <name type="scientific">Arion vulgaris</name>
    <dbReference type="NCBI Taxonomy" id="1028688"/>
    <lineage>
        <taxon>Eukaryota</taxon>
        <taxon>Metazoa</taxon>
        <taxon>Spiralia</taxon>
        <taxon>Lophotrochozoa</taxon>
        <taxon>Mollusca</taxon>
        <taxon>Gastropoda</taxon>
        <taxon>Heterobranchia</taxon>
        <taxon>Euthyneura</taxon>
        <taxon>Panpulmonata</taxon>
        <taxon>Eupulmonata</taxon>
        <taxon>Stylommatophora</taxon>
        <taxon>Helicina</taxon>
        <taxon>Arionoidea</taxon>
        <taxon>Arionidae</taxon>
        <taxon>Arion</taxon>
    </lineage>
</organism>
<feature type="compositionally biased region" description="Low complexity" evidence="1">
    <location>
        <begin position="38"/>
        <end position="51"/>
    </location>
</feature>
<sequence>MGSDQSSLPAGVPGSSLRSQRDEEIPYTQYSISKPIDSYSSHSPRQSPRPQKTQRPVVKQEKDGTPKHEIIVVADGYSSEGS</sequence>
<dbReference type="EMBL" id="HACG01036290">
    <property type="protein sequence ID" value="CEK83155.1"/>
    <property type="molecule type" value="Transcribed_RNA"/>
</dbReference>
<reference evidence="2" key="1">
    <citation type="submission" date="2014-12" db="EMBL/GenBank/DDBJ databases">
        <title>Insight into the proteome of Arion vulgaris.</title>
        <authorList>
            <person name="Aradska J."/>
            <person name="Bulat T."/>
            <person name="Smidak R."/>
            <person name="Sarate P."/>
            <person name="Gangsoo J."/>
            <person name="Sialana F."/>
            <person name="Bilban M."/>
            <person name="Lubec G."/>
        </authorList>
    </citation>
    <scope>NUCLEOTIDE SEQUENCE</scope>
    <source>
        <tissue evidence="2">Skin</tissue>
    </source>
</reference>
<protein>
    <submittedName>
        <fullName evidence="2">Uncharacterized protein</fullName>
    </submittedName>
</protein>
<feature type="compositionally biased region" description="Basic and acidic residues" evidence="1">
    <location>
        <begin position="58"/>
        <end position="70"/>
    </location>
</feature>